<dbReference type="AlphaFoldDB" id="A0A0B7NN38"/>
<protein>
    <submittedName>
        <fullName evidence="2">Uncharacterized protein</fullName>
    </submittedName>
</protein>
<evidence type="ECO:0000313" key="3">
    <source>
        <dbReference type="Proteomes" id="UP000054107"/>
    </source>
</evidence>
<evidence type="ECO:0000256" key="1">
    <source>
        <dbReference type="SAM" id="MobiDB-lite"/>
    </source>
</evidence>
<dbReference type="OrthoDB" id="2283182at2759"/>
<dbReference type="Proteomes" id="UP000054107">
    <property type="component" value="Unassembled WGS sequence"/>
</dbReference>
<keyword evidence="3" id="KW-1185">Reference proteome</keyword>
<gene>
    <name evidence="2" type="primary">PARPA_13135.1 scaffold 45923</name>
</gene>
<sequence>MTTKNLLKHQEVKDIVTKAVSGVDGNAYIIGDSEWADGTKSDVYPSTLPCAMDVHCDLWARQCHIINHASAKKWIGSALHPFTALSLLSVDQETCLLESEVWKDSTMTRLFEILHQILAKALDRETQMLDAVKSVCNTKIKVYQEILDTSGRLAYSSAIDLHAQQGIEKMRSVKRQFEEDDDQDTAAANSDTNSESSIRSFDEQKYQCTMEFTEQFKKTQKRMNWKACHALLLEKPDMIHYKNAESLRVRFEQYCDEYNYLVG</sequence>
<feature type="region of interest" description="Disordered" evidence="1">
    <location>
        <begin position="178"/>
        <end position="199"/>
    </location>
</feature>
<name>A0A0B7NN38_9FUNG</name>
<evidence type="ECO:0000313" key="2">
    <source>
        <dbReference type="EMBL" id="CEP18827.1"/>
    </source>
</evidence>
<dbReference type="EMBL" id="LN733911">
    <property type="protein sequence ID" value="CEP18827.1"/>
    <property type="molecule type" value="Genomic_DNA"/>
</dbReference>
<organism evidence="2 3">
    <name type="scientific">Parasitella parasitica</name>
    <dbReference type="NCBI Taxonomy" id="35722"/>
    <lineage>
        <taxon>Eukaryota</taxon>
        <taxon>Fungi</taxon>
        <taxon>Fungi incertae sedis</taxon>
        <taxon>Mucoromycota</taxon>
        <taxon>Mucoromycotina</taxon>
        <taxon>Mucoromycetes</taxon>
        <taxon>Mucorales</taxon>
        <taxon>Mucorineae</taxon>
        <taxon>Mucoraceae</taxon>
        <taxon>Parasitella</taxon>
    </lineage>
</organism>
<proteinExistence type="predicted"/>
<accession>A0A0B7NN38</accession>
<feature type="compositionally biased region" description="Polar residues" evidence="1">
    <location>
        <begin position="186"/>
        <end position="199"/>
    </location>
</feature>
<reference evidence="2 3" key="1">
    <citation type="submission" date="2014-09" db="EMBL/GenBank/DDBJ databases">
        <authorList>
            <person name="Ellenberger Sabrina"/>
        </authorList>
    </citation>
    <scope>NUCLEOTIDE SEQUENCE [LARGE SCALE GENOMIC DNA]</scope>
    <source>
        <strain evidence="2 3">CBS 412.66</strain>
    </source>
</reference>